<dbReference type="RefSeq" id="WP_189135107.1">
    <property type="nucleotide sequence ID" value="NZ_BMMS01000036.1"/>
</dbReference>
<keyword evidence="4" id="KW-1185">Reference proteome</keyword>
<keyword evidence="2" id="KW-0472">Membrane</keyword>
<keyword evidence="2" id="KW-1133">Transmembrane helix</keyword>
<evidence type="ECO:0000256" key="1">
    <source>
        <dbReference type="SAM" id="MobiDB-lite"/>
    </source>
</evidence>
<feature type="compositionally biased region" description="Basic residues" evidence="1">
    <location>
        <begin position="123"/>
        <end position="136"/>
    </location>
</feature>
<feature type="region of interest" description="Disordered" evidence="1">
    <location>
        <begin position="92"/>
        <end position="151"/>
    </location>
</feature>
<evidence type="ECO:0000313" key="4">
    <source>
        <dbReference type="Proteomes" id="UP000641932"/>
    </source>
</evidence>
<evidence type="ECO:0000256" key="2">
    <source>
        <dbReference type="SAM" id="Phobius"/>
    </source>
</evidence>
<comment type="caution">
    <text evidence="3">The sequence shown here is derived from an EMBL/GenBank/DDBJ whole genome shotgun (WGS) entry which is preliminary data.</text>
</comment>
<feature type="transmembrane region" description="Helical" evidence="2">
    <location>
        <begin position="6"/>
        <end position="25"/>
    </location>
</feature>
<sequence>MEARILLSAASVLGVVLGILGLLYWRLRGEKIRSVFGPATDALDWAATGETEEERAFGMATLKEMVDGIQDRQFADMIKQVLDLLSALPASAFEEQEEQTEQTPQATPPQATPPQTSPAPVGAKKHRKRRRRRRRGAGAVQAGGKPGAAAP</sequence>
<dbReference type="EMBL" id="BMMS01000036">
    <property type="protein sequence ID" value="GGO98099.1"/>
    <property type="molecule type" value="Genomic_DNA"/>
</dbReference>
<reference evidence="3" key="1">
    <citation type="journal article" date="2014" name="Int. J. Syst. Evol. Microbiol.">
        <title>Complete genome sequence of Corynebacterium casei LMG S-19264T (=DSM 44701T), isolated from a smear-ripened cheese.</title>
        <authorList>
            <consortium name="US DOE Joint Genome Institute (JGI-PGF)"/>
            <person name="Walter F."/>
            <person name="Albersmeier A."/>
            <person name="Kalinowski J."/>
            <person name="Ruckert C."/>
        </authorList>
    </citation>
    <scope>NUCLEOTIDE SEQUENCE</scope>
    <source>
        <strain evidence="3">CGMCC 4.7201</strain>
    </source>
</reference>
<reference evidence="3" key="2">
    <citation type="submission" date="2020-09" db="EMBL/GenBank/DDBJ databases">
        <authorList>
            <person name="Sun Q."/>
            <person name="Zhou Y."/>
        </authorList>
    </citation>
    <scope>NUCLEOTIDE SEQUENCE</scope>
    <source>
        <strain evidence="3">CGMCC 4.7201</strain>
    </source>
</reference>
<protein>
    <submittedName>
        <fullName evidence="3">Uncharacterized protein</fullName>
    </submittedName>
</protein>
<dbReference type="Proteomes" id="UP000641932">
    <property type="component" value="Unassembled WGS sequence"/>
</dbReference>
<gene>
    <name evidence="3" type="ORF">GCM10012280_61440</name>
</gene>
<evidence type="ECO:0000313" key="3">
    <source>
        <dbReference type="EMBL" id="GGO98099.1"/>
    </source>
</evidence>
<organism evidence="3 4">
    <name type="scientific">Wenjunlia tyrosinilytica</name>
    <dbReference type="NCBI Taxonomy" id="1544741"/>
    <lineage>
        <taxon>Bacteria</taxon>
        <taxon>Bacillati</taxon>
        <taxon>Actinomycetota</taxon>
        <taxon>Actinomycetes</taxon>
        <taxon>Kitasatosporales</taxon>
        <taxon>Streptomycetaceae</taxon>
        <taxon>Wenjunlia</taxon>
    </lineage>
</organism>
<dbReference type="AlphaFoldDB" id="A0A917ZWL3"/>
<proteinExistence type="predicted"/>
<keyword evidence="2" id="KW-0812">Transmembrane</keyword>
<accession>A0A917ZWL3</accession>
<feature type="compositionally biased region" description="Pro residues" evidence="1">
    <location>
        <begin position="106"/>
        <end position="117"/>
    </location>
</feature>
<name>A0A917ZWL3_9ACTN</name>